<evidence type="ECO:0000256" key="1">
    <source>
        <dbReference type="ARBA" id="ARBA00023002"/>
    </source>
</evidence>
<protein>
    <recommendedName>
        <fullName evidence="4">D-isomer specific 2-hydroxyacid dehydrogenase NAD-binding domain-containing protein</fullName>
    </recommendedName>
</protein>
<dbReference type="SUPFAM" id="SSF53383">
    <property type="entry name" value="PLP-dependent transferases"/>
    <property type="match status" value="1"/>
</dbReference>
<dbReference type="InterPro" id="IPR015424">
    <property type="entry name" value="PyrdxlP-dep_Trfase"/>
</dbReference>
<dbReference type="SUPFAM" id="SSF51735">
    <property type="entry name" value="NAD(P)-binding Rossmann-fold domains"/>
    <property type="match status" value="1"/>
</dbReference>
<dbReference type="InterPro" id="IPR006140">
    <property type="entry name" value="D-isomer_DH_NAD-bd"/>
</dbReference>
<evidence type="ECO:0000256" key="2">
    <source>
        <dbReference type="ARBA" id="ARBA00023027"/>
    </source>
</evidence>
<dbReference type="Pfam" id="PF02826">
    <property type="entry name" value="2-Hacid_dh_C"/>
    <property type="match status" value="1"/>
</dbReference>
<dbReference type="PANTHER" id="PTHR10996">
    <property type="entry name" value="2-HYDROXYACID DEHYDROGENASE-RELATED"/>
    <property type="match status" value="1"/>
</dbReference>
<organism evidence="5">
    <name type="scientific">marine metagenome</name>
    <dbReference type="NCBI Taxonomy" id="408172"/>
    <lineage>
        <taxon>unclassified sequences</taxon>
        <taxon>metagenomes</taxon>
        <taxon>ecological metagenomes</taxon>
    </lineage>
</organism>
<dbReference type="Gene3D" id="3.40.50.720">
    <property type="entry name" value="NAD(P)-binding Rossmann-like Domain"/>
    <property type="match status" value="2"/>
</dbReference>
<dbReference type="GO" id="GO:0030267">
    <property type="term" value="F:glyoxylate reductase (NADPH) activity"/>
    <property type="evidence" value="ECO:0007669"/>
    <property type="project" value="TreeGrafter"/>
</dbReference>
<keyword evidence="1" id="KW-0560">Oxidoreductase</keyword>
<evidence type="ECO:0000256" key="3">
    <source>
        <dbReference type="SAM" id="MobiDB-lite"/>
    </source>
</evidence>
<accession>A0A381SQS2</accession>
<name>A0A381SQS2_9ZZZZ</name>
<dbReference type="GO" id="GO:0005829">
    <property type="term" value="C:cytosol"/>
    <property type="evidence" value="ECO:0007669"/>
    <property type="project" value="TreeGrafter"/>
</dbReference>
<proteinExistence type="predicted"/>
<dbReference type="PANTHER" id="PTHR10996:SF178">
    <property type="entry name" value="2-HYDROXYACID DEHYDROGENASE YGL185C-RELATED"/>
    <property type="match status" value="1"/>
</dbReference>
<gene>
    <name evidence="5" type="ORF">METZ01_LOCUS58522</name>
</gene>
<feature type="domain" description="D-isomer specific 2-hydroxyacid dehydrogenase NAD-binding" evidence="4">
    <location>
        <begin position="682"/>
        <end position="827"/>
    </location>
</feature>
<dbReference type="InterPro" id="IPR050223">
    <property type="entry name" value="D-isomer_2-hydroxyacid_DH"/>
</dbReference>
<dbReference type="AlphaFoldDB" id="A0A381SQS2"/>
<keyword evidence="2" id="KW-0520">NAD</keyword>
<dbReference type="GO" id="GO:0051287">
    <property type="term" value="F:NAD binding"/>
    <property type="evidence" value="ECO:0007669"/>
    <property type="project" value="InterPro"/>
</dbReference>
<dbReference type="InterPro" id="IPR015421">
    <property type="entry name" value="PyrdxlP-dep_Trfase_major"/>
</dbReference>
<dbReference type="Gene3D" id="3.40.640.10">
    <property type="entry name" value="Type I PLP-dependent aspartate aminotransferase-like (Major domain)"/>
    <property type="match status" value="1"/>
</dbReference>
<evidence type="ECO:0000313" key="5">
    <source>
        <dbReference type="EMBL" id="SVA05668.1"/>
    </source>
</evidence>
<dbReference type="GO" id="GO:0016618">
    <property type="term" value="F:hydroxypyruvate reductase [NAD(P)H] activity"/>
    <property type="evidence" value="ECO:0007669"/>
    <property type="project" value="TreeGrafter"/>
</dbReference>
<reference evidence="5" key="1">
    <citation type="submission" date="2018-05" db="EMBL/GenBank/DDBJ databases">
        <authorList>
            <person name="Lanie J.A."/>
            <person name="Ng W.-L."/>
            <person name="Kazmierczak K.M."/>
            <person name="Andrzejewski T.M."/>
            <person name="Davidsen T.M."/>
            <person name="Wayne K.J."/>
            <person name="Tettelin H."/>
            <person name="Glass J.I."/>
            <person name="Rusch D."/>
            <person name="Podicherti R."/>
            <person name="Tsui H.-C.T."/>
            <person name="Winkler M.E."/>
        </authorList>
    </citation>
    <scope>NUCLEOTIDE SEQUENCE</scope>
</reference>
<evidence type="ECO:0000259" key="4">
    <source>
        <dbReference type="Pfam" id="PF02826"/>
    </source>
</evidence>
<feature type="compositionally biased region" description="Basic and acidic residues" evidence="3">
    <location>
        <begin position="1"/>
        <end position="11"/>
    </location>
</feature>
<dbReference type="EMBL" id="UINC01003364">
    <property type="protein sequence ID" value="SVA05668.1"/>
    <property type="molecule type" value="Genomic_DNA"/>
</dbReference>
<dbReference type="InterPro" id="IPR036291">
    <property type="entry name" value="NAD(P)-bd_dom_sf"/>
</dbReference>
<sequence>MSRKNELEAQRESSMQLTAGGVPSRTANPFFGVGPITNMTTDEVDRRMARFEFEAWLENNYQKLDDQGQKTGPVTTGELDRCMHRGYPADKVVLDMMREIHNYFEFPKQNKMAVGLGGGHSGFTVAVLHLMNTDSGFNVFVDTPRPESEAAKHGGAFRQSWGVQLIELQKYAENGDESRIHFNSTEGHIPSADELQKLGIKLFVGVGHETTGATTYAEEDVRNLLEWIALDPVNHHAVIDATSTLGAMPWAEDIVQQVVGKCSLFMPFQKAIGGTAGYFIVSFTPQALDLVEKNVNNPAWAIPRQLKLALPADGQLPISGKKSLAAGPFYDPAKEQMIGGIINTFSTIAFAETTFGLLSSEKKVGSVRDLNKRSIANRAEVEQWVAEHPLFALGVEDSSRRGAAVTLLKVNDDDIDDAGLHARIIAKTKQLLGFEGLTHPNGDYERGLDVARYVNPFPGTPGDFRLWIGGMRPVSDISAVFDNLEYAYHRAKIVVIEEELAKDGVTFEASPAADSSVRRDDPNRAYKVLIADLVGLKFDSDGNPDFSQLQSYIEEKGGVFHEGPAADAGNLETGKIHFFYQPDLSRADEILPQTDQGQYDALIAAATFFPKESVFNEGGVRIGAGTGNMGSASWGGGNGAGGVGPLMNTPSFNSRATAHMAFKALLKTSPDLDVATLHQLVIDKNFDTGKQLKDFPTEKIEGKRIGIVGIGNIGREVAKIAQAFSMEVVVHARSRHKKWIESEGLIYAPTIEDAAMGADFISFHTGLGAPNPDSGKFENEGMIGESVLNALNDGAVLINYDRGEVVDAEALDKVLSSGKVRYAAIDADIFKNPDSGEITGPMAPYLDLEKKHSGKLELLPHAAADTEHVSRVEGAKQAVDQIFSVIQFKTVINLKGDLPGGYTDGGAKTVPGVGKVTKQRLSESADDAQFLAKMRKTTEEITAIWGALDSTPNPERRAELIERYGSKLILASNTYASLIDGEGLKGPYVD</sequence>
<feature type="region of interest" description="Disordered" evidence="3">
    <location>
        <begin position="1"/>
        <end position="23"/>
    </location>
</feature>